<evidence type="ECO:0000256" key="2">
    <source>
        <dbReference type="ARBA" id="ARBA00022475"/>
    </source>
</evidence>
<gene>
    <name evidence="13" type="ORF">EPR50_G00194560</name>
</gene>
<dbReference type="GO" id="GO:0009897">
    <property type="term" value="C:external side of plasma membrane"/>
    <property type="evidence" value="ECO:0007669"/>
    <property type="project" value="TreeGrafter"/>
</dbReference>
<keyword evidence="6" id="KW-0472">Membrane</keyword>
<evidence type="ECO:0000256" key="7">
    <source>
        <dbReference type="ARBA" id="ARBA00023157"/>
    </source>
</evidence>
<dbReference type="InterPro" id="IPR051713">
    <property type="entry name" value="T-cell_Activation_Regulation"/>
</dbReference>
<accession>A0A484CEK1</accession>
<dbReference type="GO" id="GO:0071222">
    <property type="term" value="P:cellular response to lipopolysaccharide"/>
    <property type="evidence" value="ECO:0007669"/>
    <property type="project" value="TreeGrafter"/>
</dbReference>
<dbReference type="PANTHER" id="PTHR25466">
    <property type="entry name" value="T-LYMPHOCYTE ACTIVATION ANTIGEN"/>
    <property type="match status" value="1"/>
</dbReference>
<organism evidence="13 14">
    <name type="scientific">Perca flavescens</name>
    <name type="common">American yellow perch</name>
    <name type="synonym">Morone flavescens</name>
    <dbReference type="NCBI Taxonomy" id="8167"/>
    <lineage>
        <taxon>Eukaryota</taxon>
        <taxon>Metazoa</taxon>
        <taxon>Chordata</taxon>
        <taxon>Craniata</taxon>
        <taxon>Vertebrata</taxon>
        <taxon>Euteleostomi</taxon>
        <taxon>Actinopterygii</taxon>
        <taxon>Neopterygii</taxon>
        <taxon>Teleostei</taxon>
        <taxon>Neoteleostei</taxon>
        <taxon>Acanthomorphata</taxon>
        <taxon>Eupercaria</taxon>
        <taxon>Perciformes</taxon>
        <taxon>Percoidei</taxon>
        <taxon>Percidae</taxon>
        <taxon>Percinae</taxon>
        <taxon>Perca</taxon>
    </lineage>
</organism>
<dbReference type="GO" id="GO:0042102">
    <property type="term" value="P:positive regulation of T cell proliferation"/>
    <property type="evidence" value="ECO:0007669"/>
    <property type="project" value="TreeGrafter"/>
</dbReference>
<dbReference type="EMBL" id="SCKG01000019">
    <property type="protein sequence ID" value="TDG99523.1"/>
    <property type="molecule type" value="Genomic_DNA"/>
</dbReference>
<evidence type="ECO:0000313" key="14">
    <source>
        <dbReference type="Proteomes" id="UP000295070"/>
    </source>
</evidence>
<dbReference type="GO" id="GO:0042130">
    <property type="term" value="P:negative regulation of T cell proliferation"/>
    <property type="evidence" value="ECO:0007669"/>
    <property type="project" value="TreeGrafter"/>
</dbReference>
<dbReference type="AlphaFoldDB" id="A0A484CEK1"/>
<dbReference type="GO" id="GO:0031295">
    <property type="term" value="P:T cell costimulation"/>
    <property type="evidence" value="ECO:0007669"/>
    <property type="project" value="TreeGrafter"/>
</dbReference>
<keyword evidence="2" id="KW-1003">Cell membrane</keyword>
<dbReference type="InterPro" id="IPR013783">
    <property type="entry name" value="Ig-like_fold"/>
</dbReference>
<dbReference type="PROSITE" id="PS50835">
    <property type="entry name" value="IG_LIKE"/>
    <property type="match status" value="1"/>
</dbReference>
<feature type="chain" id="PRO_5019725433" description="Ig-like domain-containing protein" evidence="11">
    <location>
        <begin position="18"/>
        <end position="298"/>
    </location>
</feature>
<evidence type="ECO:0000256" key="10">
    <source>
        <dbReference type="ARBA" id="ARBA00023319"/>
    </source>
</evidence>
<feature type="domain" description="Ig-like" evidence="12">
    <location>
        <begin position="139"/>
        <end position="255"/>
    </location>
</feature>
<evidence type="ECO:0000256" key="8">
    <source>
        <dbReference type="ARBA" id="ARBA00023170"/>
    </source>
</evidence>
<dbReference type="Pfam" id="PF07686">
    <property type="entry name" value="V-set"/>
    <property type="match status" value="2"/>
</dbReference>
<dbReference type="FunFam" id="2.60.40.10:FF:000142">
    <property type="entry name" value="V-set domain-containing T-cell activation inhibitor 1"/>
    <property type="match status" value="1"/>
</dbReference>
<comment type="caution">
    <text evidence="13">The sequence shown here is derived from an EMBL/GenBank/DDBJ whole genome shotgun (WGS) entry which is preliminary data.</text>
</comment>
<keyword evidence="9" id="KW-0325">Glycoprotein</keyword>
<dbReference type="PANTHER" id="PTHR25466:SF14">
    <property type="entry name" value="BUTYROPHILIN SUBFAMILY 2 MEMBER A2-LIKE-RELATED"/>
    <property type="match status" value="1"/>
</dbReference>
<evidence type="ECO:0000259" key="12">
    <source>
        <dbReference type="PROSITE" id="PS50835"/>
    </source>
</evidence>
<keyword evidence="14" id="KW-1185">Reference proteome</keyword>
<keyword evidence="8" id="KW-0675">Receptor</keyword>
<dbReference type="InterPro" id="IPR007110">
    <property type="entry name" value="Ig-like_dom"/>
</dbReference>
<evidence type="ECO:0000256" key="11">
    <source>
        <dbReference type="SAM" id="SignalP"/>
    </source>
</evidence>
<dbReference type="GO" id="GO:0006955">
    <property type="term" value="P:immune response"/>
    <property type="evidence" value="ECO:0007669"/>
    <property type="project" value="TreeGrafter"/>
</dbReference>
<evidence type="ECO:0000256" key="5">
    <source>
        <dbReference type="ARBA" id="ARBA00022989"/>
    </source>
</evidence>
<dbReference type="InterPro" id="IPR036179">
    <property type="entry name" value="Ig-like_dom_sf"/>
</dbReference>
<keyword evidence="3" id="KW-0812">Transmembrane</keyword>
<reference evidence="13 14" key="1">
    <citation type="submission" date="2019-01" db="EMBL/GenBank/DDBJ databases">
        <title>A chromosome-scale genome assembly of the yellow perch, Perca flavescens.</title>
        <authorList>
            <person name="Feron R."/>
            <person name="Morvezen R."/>
            <person name="Bestin A."/>
            <person name="Haffray P."/>
            <person name="Klopp C."/>
            <person name="Zahm M."/>
            <person name="Cabau C."/>
            <person name="Roques C."/>
            <person name="Donnadieu C."/>
            <person name="Bouchez O."/>
            <person name="Christie M."/>
            <person name="Larson W."/>
            <person name="Guiguen Y."/>
        </authorList>
    </citation>
    <scope>NUCLEOTIDE SEQUENCE [LARGE SCALE GENOMIC DNA]</scope>
    <source>
        <strain evidence="13">YP-PL-M2</strain>
        <tissue evidence="13">Blood</tissue>
    </source>
</reference>
<dbReference type="Gene3D" id="2.60.40.10">
    <property type="entry name" value="Immunoglobulins"/>
    <property type="match status" value="2"/>
</dbReference>
<dbReference type="InterPro" id="IPR003599">
    <property type="entry name" value="Ig_sub"/>
</dbReference>
<evidence type="ECO:0000313" key="13">
    <source>
        <dbReference type="EMBL" id="TDG99523.1"/>
    </source>
</evidence>
<evidence type="ECO:0000256" key="6">
    <source>
        <dbReference type="ARBA" id="ARBA00023136"/>
    </source>
</evidence>
<sequence>MICSILLLIILTSCVSGTLVVNVTQTSYQAEENHHITLEWTFTTNPHTSLDSLSIFCELLTDLKNPGLFHLHEGVEVPESQDEQFAGRVQWDKDVLREGRLRLHVSRLRTEDSGLYLCDVLTDYGSNSGRCWLNVTDRPQVIGASQPVVAFLGGDVILPCHVEPCLDVEELTVEWWRPDVPPDPEDPQSNYRYVHCYHDKQHEEDMKKPMYAGRTEMFTDGLKHGNISLKISNVEQSDQGRYRCQILQLASASVIMLLVEPRSVKPTDPGDLQTPEPTDETDAKVTLAFSSRQVVDSI</sequence>
<dbReference type="GO" id="GO:0007166">
    <property type="term" value="P:cell surface receptor signaling pathway"/>
    <property type="evidence" value="ECO:0007669"/>
    <property type="project" value="TreeGrafter"/>
</dbReference>
<evidence type="ECO:0000256" key="3">
    <source>
        <dbReference type="ARBA" id="ARBA00022692"/>
    </source>
</evidence>
<dbReference type="SUPFAM" id="SSF48726">
    <property type="entry name" value="Immunoglobulin"/>
    <property type="match status" value="2"/>
</dbReference>
<keyword evidence="7" id="KW-1015">Disulfide bond</keyword>
<protein>
    <recommendedName>
        <fullName evidence="12">Ig-like domain-containing protein</fullName>
    </recommendedName>
</protein>
<proteinExistence type="predicted"/>
<name>A0A484CEK1_PERFV</name>
<dbReference type="SMART" id="SM00409">
    <property type="entry name" value="IG"/>
    <property type="match status" value="2"/>
</dbReference>
<keyword evidence="5" id="KW-1133">Transmembrane helix</keyword>
<keyword evidence="4 11" id="KW-0732">Signal</keyword>
<comment type="subcellular location">
    <subcellularLocation>
        <location evidence="1">Cell membrane</location>
        <topology evidence="1">Single-pass type I membrane protein</topology>
    </subcellularLocation>
</comment>
<evidence type="ECO:0000256" key="4">
    <source>
        <dbReference type="ARBA" id="ARBA00022729"/>
    </source>
</evidence>
<dbReference type="STRING" id="8167.A0A484CEK1"/>
<evidence type="ECO:0000256" key="1">
    <source>
        <dbReference type="ARBA" id="ARBA00004251"/>
    </source>
</evidence>
<dbReference type="InterPro" id="IPR013106">
    <property type="entry name" value="Ig_V-set"/>
</dbReference>
<dbReference type="Proteomes" id="UP000295070">
    <property type="component" value="Chromosome 19"/>
</dbReference>
<evidence type="ECO:0000256" key="9">
    <source>
        <dbReference type="ARBA" id="ARBA00023180"/>
    </source>
</evidence>
<keyword evidence="10" id="KW-0393">Immunoglobulin domain</keyword>
<dbReference type="SMART" id="SM00406">
    <property type="entry name" value="IGv"/>
    <property type="match status" value="2"/>
</dbReference>
<feature type="signal peptide" evidence="11">
    <location>
        <begin position="1"/>
        <end position="17"/>
    </location>
</feature>